<proteinExistence type="predicted"/>
<evidence type="ECO:0000313" key="2">
    <source>
        <dbReference type="Proteomes" id="UP000030700"/>
    </source>
</evidence>
<accession>A0A0S6W0W7</accession>
<dbReference type="STRING" id="1499966.U14_04638"/>
<protein>
    <submittedName>
        <fullName evidence="1">Uncharacterized protein</fullName>
    </submittedName>
</protein>
<keyword evidence="2" id="KW-1185">Reference proteome</keyword>
<organism evidence="1">
    <name type="scientific">Candidatus Moduliflexus flocculans</name>
    <dbReference type="NCBI Taxonomy" id="1499966"/>
    <lineage>
        <taxon>Bacteria</taxon>
        <taxon>Candidatus Moduliflexota</taxon>
        <taxon>Candidatus Moduliflexia</taxon>
        <taxon>Candidatus Moduliflexales</taxon>
        <taxon>Candidatus Moduliflexaceae</taxon>
    </lineage>
</organism>
<gene>
    <name evidence="1" type="ORF">U14_04638</name>
</gene>
<dbReference type="EMBL" id="DF820459">
    <property type="protein sequence ID" value="GAK53373.1"/>
    <property type="molecule type" value="Genomic_DNA"/>
</dbReference>
<dbReference type="Proteomes" id="UP000030700">
    <property type="component" value="Unassembled WGS sequence"/>
</dbReference>
<name>A0A0S6W0W7_9BACT</name>
<dbReference type="AlphaFoldDB" id="A0A0S6W0W7"/>
<evidence type="ECO:0000313" key="1">
    <source>
        <dbReference type="EMBL" id="GAK53373.1"/>
    </source>
</evidence>
<reference evidence="1" key="1">
    <citation type="journal article" date="2015" name="PeerJ">
        <title>First genomic representation of candidate bacterial phylum KSB3 points to enhanced environmental sensing as a trigger of wastewater bulking.</title>
        <authorList>
            <person name="Sekiguchi Y."/>
            <person name="Ohashi A."/>
            <person name="Parks D.H."/>
            <person name="Yamauchi T."/>
            <person name="Tyson G.W."/>
            <person name="Hugenholtz P."/>
        </authorList>
    </citation>
    <scope>NUCLEOTIDE SEQUENCE [LARGE SCALE GENOMIC DNA]</scope>
</reference>
<dbReference type="HOGENOM" id="CLU_2420983_0_0_0"/>
<sequence length="91" mass="10601">MTRIAPIIKDYLYFSNPRKSELSASSAFYFGISISFFERIRDLLAAELNAGKNIFIGEFSLINRFQKIIRHQLDMERGLQNNIAGMFLRKH</sequence>